<keyword evidence="4" id="KW-1185">Reference proteome</keyword>
<feature type="transmembrane region" description="Helical" evidence="2">
    <location>
        <begin position="190"/>
        <end position="211"/>
    </location>
</feature>
<dbReference type="Proteomes" id="UP000507470">
    <property type="component" value="Unassembled WGS sequence"/>
</dbReference>
<feature type="compositionally biased region" description="Low complexity" evidence="1">
    <location>
        <begin position="265"/>
        <end position="275"/>
    </location>
</feature>
<proteinExistence type="predicted"/>
<keyword evidence="2" id="KW-0812">Transmembrane</keyword>
<evidence type="ECO:0000256" key="1">
    <source>
        <dbReference type="SAM" id="MobiDB-lite"/>
    </source>
</evidence>
<keyword evidence="2" id="KW-1133">Transmembrane helix</keyword>
<feature type="transmembrane region" description="Helical" evidence="2">
    <location>
        <begin position="223"/>
        <end position="241"/>
    </location>
</feature>
<reference evidence="3 4" key="1">
    <citation type="submission" date="2020-06" db="EMBL/GenBank/DDBJ databases">
        <authorList>
            <person name="Li R."/>
            <person name="Bekaert M."/>
        </authorList>
    </citation>
    <scope>NUCLEOTIDE SEQUENCE [LARGE SCALE GENOMIC DNA]</scope>
    <source>
        <strain evidence="4">wild</strain>
    </source>
</reference>
<dbReference type="AlphaFoldDB" id="A0A6J8B6A3"/>
<evidence type="ECO:0000313" key="3">
    <source>
        <dbReference type="EMBL" id="CAC5378544.1"/>
    </source>
</evidence>
<organism evidence="3 4">
    <name type="scientific">Mytilus coruscus</name>
    <name type="common">Sea mussel</name>
    <dbReference type="NCBI Taxonomy" id="42192"/>
    <lineage>
        <taxon>Eukaryota</taxon>
        <taxon>Metazoa</taxon>
        <taxon>Spiralia</taxon>
        <taxon>Lophotrochozoa</taxon>
        <taxon>Mollusca</taxon>
        <taxon>Bivalvia</taxon>
        <taxon>Autobranchia</taxon>
        <taxon>Pteriomorphia</taxon>
        <taxon>Mytilida</taxon>
        <taxon>Mytiloidea</taxon>
        <taxon>Mytilidae</taxon>
        <taxon>Mytilinae</taxon>
        <taxon>Mytilus</taxon>
    </lineage>
</organism>
<feature type="region of interest" description="Disordered" evidence="1">
    <location>
        <begin position="251"/>
        <end position="275"/>
    </location>
</feature>
<name>A0A6J8B6A3_MYTCO</name>
<gene>
    <name evidence="3" type="ORF">MCOR_14731</name>
</gene>
<protein>
    <submittedName>
        <fullName evidence="3">Uncharacterized protein</fullName>
    </submittedName>
</protein>
<evidence type="ECO:0000256" key="2">
    <source>
        <dbReference type="SAM" id="Phobius"/>
    </source>
</evidence>
<dbReference type="OrthoDB" id="6152301at2759"/>
<feature type="transmembrane region" description="Helical" evidence="2">
    <location>
        <begin position="135"/>
        <end position="157"/>
    </location>
</feature>
<sequence length="275" mass="31078">MCNPNVCFTWKVNENQLTLKCTVNFLKFTVFIVDPFGNTQGDCVPNHPFALCDSYFQNATLMLDLKTNETVYTLKGSIDSRLNGNWKCKHGILRDVAKVEVTVFRPRKKVPDTEYTNHNNRTQSVEKEFNCMQKVVIMATIMYLTSVITFSIIISCVKNKTRIMKYVDDSVLKMLQSLNCARYGKSKSVLVCKITFFVLMTVLYIGLAVLTSWLENEQCGSKWVILIFGGVFGCLAGVLFLNNADSNYTSRNTSNQSSEHELGETELNGLNESTV</sequence>
<accession>A0A6J8B6A3</accession>
<dbReference type="EMBL" id="CACVKT020002575">
    <property type="protein sequence ID" value="CAC5378544.1"/>
    <property type="molecule type" value="Genomic_DNA"/>
</dbReference>
<keyword evidence="2" id="KW-0472">Membrane</keyword>
<evidence type="ECO:0000313" key="4">
    <source>
        <dbReference type="Proteomes" id="UP000507470"/>
    </source>
</evidence>